<proteinExistence type="predicted"/>
<keyword evidence="2" id="KW-1185">Reference proteome</keyword>
<gene>
    <name evidence="1" type="ORF">D5086_024969</name>
</gene>
<evidence type="ECO:0000313" key="1">
    <source>
        <dbReference type="EMBL" id="KAL3574356.1"/>
    </source>
</evidence>
<name>A0ACC4B7U8_POPAL</name>
<evidence type="ECO:0000313" key="2">
    <source>
        <dbReference type="Proteomes" id="UP000309997"/>
    </source>
</evidence>
<accession>A0ACC4B7U8</accession>
<dbReference type="EMBL" id="RCHU02000013">
    <property type="protein sequence ID" value="KAL3574356.1"/>
    <property type="molecule type" value="Genomic_DNA"/>
</dbReference>
<protein>
    <submittedName>
        <fullName evidence="1">Uncharacterized protein</fullName>
    </submittedName>
</protein>
<comment type="caution">
    <text evidence="1">The sequence shown here is derived from an EMBL/GenBank/DDBJ whole genome shotgun (WGS) entry which is preliminary data.</text>
</comment>
<reference evidence="1 2" key="1">
    <citation type="journal article" date="2024" name="Plant Biotechnol. J.">
        <title>Genome and CRISPR/Cas9 system of a widespread forest tree (Populus alba) in the world.</title>
        <authorList>
            <person name="Liu Y.J."/>
            <person name="Jiang P.F."/>
            <person name="Han X.M."/>
            <person name="Li X.Y."/>
            <person name="Wang H.M."/>
            <person name="Wang Y.J."/>
            <person name="Wang X.X."/>
            <person name="Zeng Q.Y."/>
        </authorList>
    </citation>
    <scope>NUCLEOTIDE SEQUENCE [LARGE SCALE GENOMIC DNA]</scope>
    <source>
        <strain evidence="2">cv. PAL-ZL1</strain>
    </source>
</reference>
<sequence>MTEDSRDMDVNSKLKMRFSAGSPFWISRFHCISAWLTKNDGKSLPDKVVQRIVKKLQDCKAGCGGLQRIFRRISPLSVQARLEYLQLASLEGKEPMN</sequence>
<dbReference type="Proteomes" id="UP000309997">
    <property type="component" value="Unassembled WGS sequence"/>
</dbReference>
<organism evidence="1 2">
    <name type="scientific">Populus alba</name>
    <name type="common">White poplar</name>
    <dbReference type="NCBI Taxonomy" id="43335"/>
    <lineage>
        <taxon>Eukaryota</taxon>
        <taxon>Viridiplantae</taxon>
        <taxon>Streptophyta</taxon>
        <taxon>Embryophyta</taxon>
        <taxon>Tracheophyta</taxon>
        <taxon>Spermatophyta</taxon>
        <taxon>Magnoliopsida</taxon>
        <taxon>eudicotyledons</taxon>
        <taxon>Gunneridae</taxon>
        <taxon>Pentapetalae</taxon>
        <taxon>rosids</taxon>
        <taxon>fabids</taxon>
        <taxon>Malpighiales</taxon>
        <taxon>Salicaceae</taxon>
        <taxon>Saliceae</taxon>
        <taxon>Populus</taxon>
    </lineage>
</organism>